<dbReference type="Pfam" id="PF00072">
    <property type="entry name" value="Response_reg"/>
    <property type="match status" value="2"/>
</dbReference>
<evidence type="ECO:0000256" key="12">
    <source>
        <dbReference type="ARBA" id="ARBA00023136"/>
    </source>
</evidence>
<dbReference type="Pfam" id="PF05228">
    <property type="entry name" value="CHASE4"/>
    <property type="match status" value="1"/>
</dbReference>
<dbReference type="FunFam" id="3.30.565.10:FF:000078">
    <property type="entry name" value="Two-component sensor histidine kinase"/>
    <property type="match status" value="1"/>
</dbReference>
<dbReference type="CDD" id="cd17546">
    <property type="entry name" value="REC_hyHK_CKI1_RcsC-like"/>
    <property type="match status" value="2"/>
</dbReference>
<dbReference type="InterPro" id="IPR004358">
    <property type="entry name" value="Sig_transdc_His_kin-like_C"/>
</dbReference>
<dbReference type="InterPro" id="IPR011006">
    <property type="entry name" value="CheY-like_superfamily"/>
</dbReference>
<dbReference type="CDD" id="cd00082">
    <property type="entry name" value="HisKA"/>
    <property type="match status" value="1"/>
</dbReference>
<keyword evidence="6 15" id="KW-0812">Transmembrane</keyword>
<dbReference type="SUPFAM" id="SSF47384">
    <property type="entry name" value="Homodimeric domain of signal transducing histidine kinase"/>
    <property type="match status" value="1"/>
</dbReference>
<dbReference type="Pfam" id="PF02518">
    <property type="entry name" value="HATPase_c"/>
    <property type="match status" value="1"/>
</dbReference>
<feature type="transmembrane region" description="Helical" evidence="15">
    <location>
        <begin position="298"/>
        <end position="322"/>
    </location>
</feature>
<feature type="transmembrane region" description="Helical" evidence="15">
    <location>
        <begin position="39"/>
        <end position="58"/>
    </location>
</feature>
<dbReference type="Gene3D" id="6.10.340.10">
    <property type="match status" value="1"/>
</dbReference>
<evidence type="ECO:0000256" key="3">
    <source>
        <dbReference type="ARBA" id="ARBA00012438"/>
    </source>
</evidence>
<feature type="domain" description="Response regulatory" evidence="17">
    <location>
        <begin position="634"/>
        <end position="755"/>
    </location>
</feature>
<evidence type="ECO:0000256" key="15">
    <source>
        <dbReference type="SAM" id="Phobius"/>
    </source>
</evidence>
<dbReference type="InterPro" id="IPR007892">
    <property type="entry name" value="CHASE4"/>
</dbReference>
<dbReference type="InterPro" id="IPR036890">
    <property type="entry name" value="HATPase_C_sf"/>
</dbReference>
<dbReference type="SUPFAM" id="SSF55874">
    <property type="entry name" value="ATPase domain of HSP90 chaperone/DNA topoisomerase II/histidine kinase"/>
    <property type="match status" value="1"/>
</dbReference>
<dbReference type="OrthoDB" id="9801651at2"/>
<dbReference type="GO" id="GO:0016020">
    <property type="term" value="C:membrane"/>
    <property type="evidence" value="ECO:0007669"/>
    <property type="project" value="UniProtKB-SubCell"/>
</dbReference>
<dbReference type="InterPro" id="IPR036097">
    <property type="entry name" value="HisK_dim/P_sf"/>
</dbReference>
<evidence type="ECO:0000256" key="8">
    <source>
        <dbReference type="ARBA" id="ARBA00022777"/>
    </source>
</evidence>
<dbReference type="InterPro" id="IPR003594">
    <property type="entry name" value="HATPase_dom"/>
</dbReference>
<keyword evidence="19" id="KW-1185">Reference proteome</keyword>
<comment type="caution">
    <text evidence="18">The sequence shown here is derived from an EMBL/GenBank/DDBJ whole genome shotgun (WGS) entry which is preliminary data.</text>
</comment>
<dbReference type="Gene3D" id="3.40.50.2300">
    <property type="match status" value="2"/>
</dbReference>
<dbReference type="SMART" id="SM00388">
    <property type="entry name" value="HisKA"/>
    <property type="match status" value="1"/>
</dbReference>
<evidence type="ECO:0000256" key="10">
    <source>
        <dbReference type="ARBA" id="ARBA00022989"/>
    </source>
</evidence>
<dbReference type="Proteomes" id="UP000239504">
    <property type="component" value="Unassembled WGS sequence"/>
</dbReference>
<evidence type="ECO:0000313" key="19">
    <source>
        <dbReference type="Proteomes" id="UP000239504"/>
    </source>
</evidence>
<evidence type="ECO:0000256" key="4">
    <source>
        <dbReference type="ARBA" id="ARBA00022553"/>
    </source>
</evidence>
<organism evidence="18 19">
    <name type="scientific">Hyphococcus luteus</name>
    <dbReference type="NCBI Taxonomy" id="2058213"/>
    <lineage>
        <taxon>Bacteria</taxon>
        <taxon>Pseudomonadati</taxon>
        <taxon>Pseudomonadota</taxon>
        <taxon>Alphaproteobacteria</taxon>
        <taxon>Parvularculales</taxon>
        <taxon>Parvularculaceae</taxon>
        <taxon>Hyphococcus</taxon>
    </lineage>
</organism>
<dbReference type="Gene3D" id="1.10.287.130">
    <property type="match status" value="1"/>
</dbReference>
<evidence type="ECO:0000313" key="18">
    <source>
        <dbReference type="EMBL" id="PQA86711.1"/>
    </source>
</evidence>
<evidence type="ECO:0000256" key="9">
    <source>
        <dbReference type="ARBA" id="ARBA00022840"/>
    </source>
</evidence>
<evidence type="ECO:0000256" key="2">
    <source>
        <dbReference type="ARBA" id="ARBA00004370"/>
    </source>
</evidence>
<feature type="domain" description="Histidine kinase" evidence="16">
    <location>
        <begin position="394"/>
        <end position="616"/>
    </location>
</feature>
<comment type="catalytic activity">
    <reaction evidence="1">
        <text>ATP + protein L-histidine = ADP + protein N-phospho-L-histidine.</text>
        <dbReference type="EC" id="2.7.13.3"/>
    </reaction>
</comment>
<evidence type="ECO:0000256" key="11">
    <source>
        <dbReference type="ARBA" id="ARBA00023012"/>
    </source>
</evidence>
<dbReference type="InterPro" id="IPR005467">
    <property type="entry name" value="His_kinase_dom"/>
</dbReference>
<dbReference type="EC" id="2.7.13.3" evidence="3"/>
<dbReference type="SMART" id="SM00387">
    <property type="entry name" value="HATPase_c"/>
    <property type="match status" value="1"/>
</dbReference>
<keyword evidence="10 15" id="KW-1133">Transmembrane helix</keyword>
<dbReference type="PRINTS" id="PR00344">
    <property type="entry name" value="BCTRLSENSOR"/>
</dbReference>
<keyword evidence="11" id="KW-0902">Two-component regulatory system</keyword>
<sequence>MHEAWRPDLEFKSSGPVNFYRLDLCIPNSGERMRITQKVSLALGAAFIALCALLWAALHASVAPKFAAFEFEKASDNFERAQNVITRELQQLEAYRRDYGVWDDAYDYVRGANPDFIEDELPLSLLEELSLNIYLYMSADGSLIDGVAIDEGMETEVGIDAYAPSRFGGWKGLRAELSPDAVNQTILQTSAGPMLVAYAPVTRTDGGGAYVGHLLTGRILDAAFLDALSRQTRVTIDIASLDDANPAAAHAEKSVTRTDGFITIAEPIIGADGAPVAMLTAKTPREITAIGERTLLSAFAWLAAMVLLFIGIVSAVLTRIAVRPVQRLTQIISSASAETSERDDDLAARQDEIGILYNSFTNLIGRVEKHTSELASALNAAEAAERAKTQFLANMSHEIRTPMNGVMGMADLLNNTKLTETQKTFVDVIVKSSDALLTIINDILDFSKLDAGMASLHSAPFRLADIVEDVSTLIAARAQEKDVEIAVRIDPSLPPAFRGDAGRLRQILINLAGNAVKFTDKGYVLVDVSPVSEPCEERVALKFSVKDTGIGIPENKRTEIFEKFNQADVSSTRTYEGTGLGLAIAKALVELMGGDIGVDSTPGLGSVFWFTVALPVNEQPLEDGDSAPEAVDAKILIVDDNEVNRRILEEQAAAWGFPCVACDSGAAALRLLAQAGAAGDPYDVVIMDYHMPGMNGAQTVQRIRAETAIAATPVILLTSVDQADAGERFAALGIDAHLTKPARSGALLRTIAEVVHKAPYTPAKPTAAGDEPVSPAPPEETDCAAPPAPADEIDVLVAEDNEVNRLVISHILKSEGFSFEMAANGREAVEGFQRFKPKVILMDVSMPEMNGYEATAAIRALETESSQRTPIIGVTAHAVKGDMDQCMESGMDDYMSKPVTPKILSKKISQHIKDDAARGAA</sequence>
<dbReference type="FunFam" id="1.10.287.130:FF:000004">
    <property type="entry name" value="Ethylene receptor 1"/>
    <property type="match status" value="1"/>
</dbReference>
<dbReference type="GO" id="GO:0000155">
    <property type="term" value="F:phosphorelay sensor kinase activity"/>
    <property type="evidence" value="ECO:0007669"/>
    <property type="project" value="InterPro"/>
</dbReference>
<feature type="modified residue" description="4-aspartylphosphate" evidence="13">
    <location>
        <position position="688"/>
    </location>
</feature>
<dbReference type="CDD" id="cd16922">
    <property type="entry name" value="HATPase_EvgS-ArcB-TorS-like"/>
    <property type="match status" value="1"/>
</dbReference>
<dbReference type="Pfam" id="PF00512">
    <property type="entry name" value="HisKA"/>
    <property type="match status" value="1"/>
</dbReference>
<dbReference type="PANTHER" id="PTHR45339">
    <property type="entry name" value="HYBRID SIGNAL TRANSDUCTION HISTIDINE KINASE J"/>
    <property type="match status" value="1"/>
</dbReference>
<keyword evidence="8 18" id="KW-0418">Kinase</keyword>
<dbReference type="PROSITE" id="PS50110">
    <property type="entry name" value="RESPONSE_REGULATORY"/>
    <property type="match status" value="2"/>
</dbReference>
<comment type="subcellular location">
    <subcellularLocation>
        <location evidence="2">Membrane</location>
    </subcellularLocation>
</comment>
<keyword evidence="4 13" id="KW-0597">Phosphoprotein</keyword>
<keyword evidence="12 15" id="KW-0472">Membrane</keyword>
<feature type="domain" description="Response regulatory" evidence="17">
    <location>
        <begin position="794"/>
        <end position="912"/>
    </location>
</feature>
<dbReference type="SMART" id="SM00448">
    <property type="entry name" value="REC"/>
    <property type="match status" value="2"/>
</dbReference>
<dbReference type="AlphaFoldDB" id="A0A2S7K2J8"/>
<dbReference type="InterPro" id="IPR001789">
    <property type="entry name" value="Sig_transdc_resp-reg_receiver"/>
</dbReference>
<protein>
    <recommendedName>
        <fullName evidence="3">histidine kinase</fullName>
        <ecNumber evidence="3">2.7.13.3</ecNumber>
    </recommendedName>
</protein>
<keyword evidence="5" id="KW-0808">Transferase</keyword>
<name>A0A2S7K2J8_9PROT</name>
<dbReference type="EMBL" id="PJCH01000011">
    <property type="protein sequence ID" value="PQA86711.1"/>
    <property type="molecule type" value="Genomic_DNA"/>
</dbReference>
<reference evidence="18 19" key="1">
    <citation type="submission" date="2017-12" db="EMBL/GenBank/DDBJ databases">
        <authorList>
            <person name="Hurst M.R.H."/>
        </authorList>
    </citation>
    <scope>NUCLEOTIDE SEQUENCE [LARGE SCALE GENOMIC DNA]</scope>
    <source>
        <strain evidence="18 19">SY-3-19</strain>
    </source>
</reference>
<gene>
    <name evidence="18" type="ORF">CW354_14560</name>
</gene>
<dbReference type="GO" id="GO:0005524">
    <property type="term" value="F:ATP binding"/>
    <property type="evidence" value="ECO:0007669"/>
    <property type="project" value="UniProtKB-KW"/>
</dbReference>
<accession>A0A2S7K2J8</accession>
<keyword evidence="9" id="KW-0067">ATP-binding</keyword>
<feature type="modified residue" description="4-aspartylphosphate" evidence="13">
    <location>
        <position position="843"/>
    </location>
</feature>
<evidence type="ECO:0000259" key="17">
    <source>
        <dbReference type="PROSITE" id="PS50110"/>
    </source>
</evidence>
<feature type="region of interest" description="Disordered" evidence="14">
    <location>
        <begin position="761"/>
        <end position="784"/>
    </location>
</feature>
<proteinExistence type="predicted"/>
<dbReference type="InterPro" id="IPR003661">
    <property type="entry name" value="HisK_dim/P_dom"/>
</dbReference>
<evidence type="ECO:0000256" key="1">
    <source>
        <dbReference type="ARBA" id="ARBA00000085"/>
    </source>
</evidence>
<evidence type="ECO:0000256" key="13">
    <source>
        <dbReference type="PROSITE-ProRule" id="PRU00169"/>
    </source>
</evidence>
<dbReference type="Gene3D" id="3.30.565.10">
    <property type="entry name" value="Histidine kinase-like ATPase, C-terminal domain"/>
    <property type="match status" value="1"/>
</dbReference>
<dbReference type="SUPFAM" id="SSF52172">
    <property type="entry name" value="CheY-like"/>
    <property type="match status" value="2"/>
</dbReference>
<evidence type="ECO:0000256" key="6">
    <source>
        <dbReference type="ARBA" id="ARBA00022692"/>
    </source>
</evidence>
<keyword evidence="7" id="KW-0547">Nucleotide-binding</keyword>
<evidence type="ECO:0000256" key="5">
    <source>
        <dbReference type="ARBA" id="ARBA00022679"/>
    </source>
</evidence>
<evidence type="ECO:0000256" key="7">
    <source>
        <dbReference type="ARBA" id="ARBA00022741"/>
    </source>
</evidence>
<dbReference type="PANTHER" id="PTHR45339:SF1">
    <property type="entry name" value="HYBRID SIGNAL TRANSDUCTION HISTIDINE KINASE J"/>
    <property type="match status" value="1"/>
</dbReference>
<evidence type="ECO:0000259" key="16">
    <source>
        <dbReference type="PROSITE" id="PS50109"/>
    </source>
</evidence>
<dbReference type="PROSITE" id="PS50109">
    <property type="entry name" value="HIS_KIN"/>
    <property type="match status" value="1"/>
</dbReference>
<evidence type="ECO:0000256" key="14">
    <source>
        <dbReference type="SAM" id="MobiDB-lite"/>
    </source>
</evidence>